<proteinExistence type="predicted"/>
<keyword evidence="1" id="KW-0472">Membrane</keyword>
<gene>
    <name evidence="3" type="ORF">L210DRAFT_3626780</name>
</gene>
<feature type="transmembrane region" description="Helical" evidence="1">
    <location>
        <begin position="155"/>
        <end position="176"/>
    </location>
</feature>
<protein>
    <recommendedName>
        <fullName evidence="2">DUF6533 domain-containing protein</fullName>
    </recommendedName>
</protein>
<dbReference type="EMBL" id="WHUW01000001">
    <property type="protein sequence ID" value="KAF8452764.1"/>
    <property type="molecule type" value="Genomic_DNA"/>
</dbReference>
<feature type="domain" description="DUF6533" evidence="2">
    <location>
        <begin position="55"/>
        <end position="98"/>
    </location>
</feature>
<keyword evidence="1" id="KW-0812">Transmembrane</keyword>
<feature type="transmembrane region" description="Helical" evidence="1">
    <location>
        <begin position="93"/>
        <end position="113"/>
    </location>
</feature>
<accession>A0AAD4C9V4</accession>
<sequence length="480" mass="53491">MKPLSANRRVTDSWQAHTVSVFGFEFALPQTPLSLPRIMSSDVQSALASLQLNDYTSLVIVIAVSYDYCLTFAKEVTYIWKGRWTWVSALYLLTRYVGYLSVVTAALLGSSFISGPAKVRTRMYLLGVCAYTIFWTAADMVMILRVYVMYDCSKIILSVILVIYIAEVVTLFIRCGIDSNPNYLTVSILQLFDITICNFVVLNTQVWINASTVFQFILGAVLCILVAAKSMRHSLQIQPGMQHWKMNRYMSLLFRDGLAYFLVERAQQPATISTLFHNLFVMLGDLGTLPNGWITQVLVVAADVPLYTLTPRFVMSVRELYAVDSQGRSDIDTGFGLTNEARRGIGASTTIGMIVFAEGGATSGMVDGEEMANVEEREGSDDRQITTISATFYARFISVPYLYISLSSARPAHSFIDEFYAHDSPDRHGEINTGFCNRQQAVNTCAGHTSGFVCAIITEGSIFWLLEINDMDTENQHPGH</sequence>
<keyword evidence="4" id="KW-1185">Reference proteome</keyword>
<dbReference type="InterPro" id="IPR045340">
    <property type="entry name" value="DUF6533"/>
</dbReference>
<reference evidence="3" key="1">
    <citation type="submission" date="2019-10" db="EMBL/GenBank/DDBJ databases">
        <authorList>
            <consortium name="DOE Joint Genome Institute"/>
            <person name="Kuo A."/>
            <person name="Miyauchi S."/>
            <person name="Kiss E."/>
            <person name="Drula E."/>
            <person name="Kohler A."/>
            <person name="Sanchez-Garcia M."/>
            <person name="Andreopoulos B."/>
            <person name="Barry K.W."/>
            <person name="Bonito G."/>
            <person name="Buee M."/>
            <person name="Carver A."/>
            <person name="Chen C."/>
            <person name="Cichocki N."/>
            <person name="Clum A."/>
            <person name="Culley D."/>
            <person name="Crous P.W."/>
            <person name="Fauchery L."/>
            <person name="Girlanda M."/>
            <person name="Hayes R."/>
            <person name="Keri Z."/>
            <person name="LaButti K."/>
            <person name="Lipzen A."/>
            <person name="Lombard V."/>
            <person name="Magnuson J."/>
            <person name="Maillard F."/>
            <person name="Morin E."/>
            <person name="Murat C."/>
            <person name="Nolan M."/>
            <person name="Ohm R."/>
            <person name="Pangilinan J."/>
            <person name="Pereira M."/>
            <person name="Perotto S."/>
            <person name="Peter M."/>
            <person name="Riley R."/>
            <person name="Sitrit Y."/>
            <person name="Stielow B."/>
            <person name="Szollosi G."/>
            <person name="Zifcakova L."/>
            <person name="Stursova M."/>
            <person name="Spatafora J.W."/>
            <person name="Tedersoo L."/>
            <person name="Vaario L.-M."/>
            <person name="Yamada A."/>
            <person name="Yan M."/>
            <person name="Wang P."/>
            <person name="Xu J."/>
            <person name="Bruns T."/>
            <person name="Baldrian P."/>
            <person name="Vilgalys R."/>
            <person name="Henrissat B."/>
            <person name="Grigoriev I.V."/>
            <person name="Hibbett D."/>
            <person name="Nagy L.G."/>
            <person name="Martin F.M."/>
        </authorList>
    </citation>
    <scope>NUCLEOTIDE SEQUENCE</scope>
    <source>
        <strain evidence="3">BED1</strain>
    </source>
</reference>
<keyword evidence="1" id="KW-1133">Transmembrane helix</keyword>
<dbReference type="Proteomes" id="UP001194468">
    <property type="component" value="Unassembled WGS sequence"/>
</dbReference>
<name>A0AAD4C9V4_BOLED</name>
<evidence type="ECO:0000256" key="1">
    <source>
        <dbReference type="SAM" id="Phobius"/>
    </source>
</evidence>
<evidence type="ECO:0000313" key="3">
    <source>
        <dbReference type="EMBL" id="KAF8452764.1"/>
    </source>
</evidence>
<dbReference type="Pfam" id="PF20151">
    <property type="entry name" value="DUF6533"/>
    <property type="match status" value="1"/>
</dbReference>
<feature type="transmembrane region" description="Helical" evidence="1">
    <location>
        <begin position="183"/>
        <end position="201"/>
    </location>
</feature>
<evidence type="ECO:0000259" key="2">
    <source>
        <dbReference type="Pfam" id="PF20151"/>
    </source>
</evidence>
<organism evidence="3 4">
    <name type="scientific">Boletus edulis BED1</name>
    <dbReference type="NCBI Taxonomy" id="1328754"/>
    <lineage>
        <taxon>Eukaryota</taxon>
        <taxon>Fungi</taxon>
        <taxon>Dikarya</taxon>
        <taxon>Basidiomycota</taxon>
        <taxon>Agaricomycotina</taxon>
        <taxon>Agaricomycetes</taxon>
        <taxon>Agaricomycetidae</taxon>
        <taxon>Boletales</taxon>
        <taxon>Boletineae</taxon>
        <taxon>Boletaceae</taxon>
        <taxon>Boletoideae</taxon>
        <taxon>Boletus</taxon>
    </lineage>
</organism>
<dbReference type="AlphaFoldDB" id="A0AAD4C9V4"/>
<reference evidence="3" key="2">
    <citation type="journal article" date="2020" name="Nat. Commun.">
        <title>Large-scale genome sequencing of mycorrhizal fungi provides insights into the early evolution of symbiotic traits.</title>
        <authorList>
            <person name="Miyauchi S."/>
            <person name="Kiss E."/>
            <person name="Kuo A."/>
            <person name="Drula E."/>
            <person name="Kohler A."/>
            <person name="Sanchez-Garcia M."/>
            <person name="Morin E."/>
            <person name="Andreopoulos B."/>
            <person name="Barry K.W."/>
            <person name="Bonito G."/>
            <person name="Buee M."/>
            <person name="Carver A."/>
            <person name="Chen C."/>
            <person name="Cichocki N."/>
            <person name="Clum A."/>
            <person name="Culley D."/>
            <person name="Crous P.W."/>
            <person name="Fauchery L."/>
            <person name="Girlanda M."/>
            <person name="Hayes R.D."/>
            <person name="Keri Z."/>
            <person name="LaButti K."/>
            <person name="Lipzen A."/>
            <person name="Lombard V."/>
            <person name="Magnuson J."/>
            <person name="Maillard F."/>
            <person name="Murat C."/>
            <person name="Nolan M."/>
            <person name="Ohm R.A."/>
            <person name="Pangilinan J."/>
            <person name="Pereira M.F."/>
            <person name="Perotto S."/>
            <person name="Peter M."/>
            <person name="Pfister S."/>
            <person name="Riley R."/>
            <person name="Sitrit Y."/>
            <person name="Stielow J.B."/>
            <person name="Szollosi G."/>
            <person name="Zifcakova L."/>
            <person name="Stursova M."/>
            <person name="Spatafora J.W."/>
            <person name="Tedersoo L."/>
            <person name="Vaario L.M."/>
            <person name="Yamada A."/>
            <person name="Yan M."/>
            <person name="Wang P."/>
            <person name="Xu J."/>
            <person name="Bruns T."/>
            <person name="Baldrian P."/>
            <person name="Vilgalys R."/>
            <person name="Dunand C."/>
            <person name="Henrissat B."/>
            <person name="Grigoriev I.V."/>
            <person name="Hibbett D."/>
            <person name="Nagy L.G."/>
            <person name="Martin F.M."/>
        </authorList>
    </citation>
    <scope>NUCLEOTIDE SEQUENCE</scope>
    <source>
        <strain evidence="3">BED1</strain>
    </source>
</reference>
<evidence type="ECO:0000313" key="4">
    <source>
        <dbReference type="Proteomes" id="UP001194468"/>
    </source>
</evidence>
<feature type="transmembrane region" description="Helical" evidence="1">
    <location>
        <begin position="207"/>
        <end position="228"/>
    </location>
</feature>
<comment type="caution">
    <text evidence="3">The sequence shown here is derived from an EMBL/GenBank/DDBJ whole genome shotgun (WGS) entry which is preliminary data.</text>
</comment>
<feature type="transmembrane region" description="Helical" evidence="1">
    <location>
        <begin position="125"/>
        <end position="149"/>
    </location>
</feature>